<gene>
    <name evidence="12" type="ORF">POCULU_LOCUS4066</name>
</gene>
<evidence type="ECO:0000259" key="11">
    <source>
        <dbReference type="PROSITE" id="PS51873"/>
    </source>
</evidence>
<dbReference type="EMBL" id="CAJVPJ010000499">
    <property type="protein sequence ID" value="CAG8531154.1"/>
    <property type="molecule type" value="Genomic_DNA"/>
</dbReference>
<proteinExistence type="predicted"/>
<evidence type="ECO:0000256" key="2">
    <source>
        <dbReference type="ARBA" id="ARBA00022723"/>
    </source>
</evidence>
<dbReference type="PROSITE" id="PS50089">
    <property type="entry name" value="ZF_RING_2"/>
    <property type="match status" value="1"/>
</dbReference>
<protein>
    <submittedName>
        <fullName evidence="12">8479_t:CDS:1</fullName>
    </submittedName>
</protein>
<dbReference type="AlphaFoldDB" id="A0A9N9AJF7"/>
<dbReference type="PROSITE" id="PS51873">
    <property type="entry name" value="TRIAD"/>
    <property type="match status" value="1"/>
</dbReference>
<dbReference type="InterPro" id="IPR013083">
    <property type="entry name" value="Znf_RING/FYVE/PHD"/>
</dbReference>
<feature type="compositionally biased region" description="Acidic residues" evidence="8">
    <location>
        <begin position="553"/>
        <end position="568"/>
    </location>
</feature>
<dbReference type="GO" id="GO:0004842">
    <property type="term" value="F:ubiquitin-protein transferase activity"/>
    <property type="evidence" value="ECO:0007669"/>
    <property type="project" value="InterPro"/>
</dbReference>
<feature type="domain" description="RING-type" evidence="11">
    <location>
        <begin position="160"/>
        <end position="513"/>
    </location>
</feature>
<reference evidence="12" key="1">
    <citation type="submission" date="2021-06" db="EMBL/GenBank/DDBJ databases">
        <authorList>
            <person name="Kallberg Y."/>
            <person name="Tangrot J."/>
            <person name="Rosling A."/>
        </authorList>
    </citation>
    <scope>NUCLEOTIDE SEQUENCE</scope>
    <source>
        <strain evidence="12">IA702</strain>
    </source>
</reference>
<dbReference type="InterPro" id="IPR044066">
    <property type="entry name" value="TRIAD_supradom"/>
</dbReference>
<evidence type="ECO:0000259" key="10">
    <source>
        <dbReference type="PROSITE" id="PS50089"/>
    </source>
</evidence>
<evidence type="ECO:0000256" key="5">
    <source>
        <dbReference type="ARBA" id="ARBA00022786"/>
    </source>
</evidence>
<evidence type="ECO:0000256" key="4">
    <source>
        <dbReference type="ARBA" id="ARBA00022771"/>
    </source>
</evidence>
<evidence type="ECO:0000256" key="1">
    <source>
        <dbReference type="ARBA" id="ARBA00022679"/>
    </source>
</evidence>
<keyword evidence="9" id="KW-1133">Transmembrane helix</keyword>
<evidence type="ECO:0000313" key="12">
    <source>
        <dbReference type="EMBL" id="CAG8531154.1"/>
    </source>
</evidence>
<feature type="transmembrane region" description="Helical" evidence="9">
    <location>
        <begin position="76"/>
        <end position="97"/>
    </location>
</feature>
<dbReference type="Gene3D" id="1.20.120.1750">
    <property type="match status" value="1"/>
</dbReference>
<feature type="compositionally biased region" description="Basic residues" evidence="8">
    <location>
        <begin position="518"/>
        <end position="529"/>
    </location>
</feature>
<dbReference type="InterPro" id="IPR031127">
    <property type="entry name" value="E3_UB_ligase_RBR"/>
</dbReference>
<feature type="compositionally biased region" description="Basic and acidic residues" evidence="8">
    <location>
        <begin position="530"/>
        <end position="552"/>
    </location>
</feature>
<dbReference type="Pfam" id="PF22191">
    <property type="entry name" value="IBR_1"/>
    <property type="match status" value="1"/>
</dbReference>
<evidence type="ECO:0000256" key="6">
    <source>
        <dbReference type="ARBA" id="ARBA00022833"/>
    </source>
</evidence>
<evidence type="ECO:0000256" key="7">
    <source>
        <dbReference type="PROSITE-ProRule" id="PRU00175"/>
    </source>
</evidence>
<feature type="region of interest" description="Disordered" evidence="8">
    <location>
        <begin position="518"/>
        <end position="578"/>
    </location>
</feature>
<dbReference type="GO" id="GO:0016567">
    <property type="term" value="P:protein ubiquitination"/>
    <property type="evidence" value="ECO:0007669"/>
    <property type="project" value="InterPro"/>
</dbReference>
<keyword evidence="9" id="KW-0472">Membrane</keyword>
<sequence length="598" mass="67572">MKPLFTSQTATPTHSANPNSNNWDLLSSSFYHTLANSLPFRLLVVGSQELNSANYYLYYLSPIYSNLKQFSITNLLLAYTLPLLYIFSPTLIVPAIFVKSLQFLASKTASISSTISLHKTSSTAFFNVSSLTNNISSASSSPRSDNGGGSDLSVQDIEYWLQRCSICFDAQLDFCLDFCRDQFCRECFQRYVKEVVQNSWGLSITKIKCPVCQDVISQSEWSRYVDQSIIDLYNTYNKPYRSFSRCCGECGEEVFAASVVHAYGEEKARHFHEISYLLHQFLQTYISPTKTTQTNIHNEINQFLSRFKADYTAFLGGTSVNYGVLEMYDYIADKLGERLGLRLDGSGGQIQSKMTRRRSKIYGEMVKAAAEISARLVALEARPDPWRQLQFLHIANFPQSRCTRCTADLCLQCGEPSHHVGMSCTQYMRHRVSNSSLFFSSMTHTTPNNSPDALENIKWKLANSKSCPNCSILINRDDGCNKVDCLHCGYRFCWVCRNGWSEKCGFYQCRSGEKVKKGKGKEKGRKVRRENRDGVNEKNGADDEHYMEGLMRDEEDIGDDEDMGDEFGGDSRLGDRPEIGVPNVFVIQAKFMGATSTS</sequence>
<keyword evidence="13" id="KW-1185">Reference proteome</keyword>
<dbReference type="OrthoDB" id="10264956at2759"/>
<evidence type="ECO:0000256" key="9">
    <source>
        <dbReference type="SAM" id="Phobius"/>
    </source>
</evidence>
<name>A0A9N9AJF7_9GLOM</name>
<dbReference type="PANTHER" id="PTHR11685">
    <property type="entry name" value="RBR FAMILY RING FINGER AND IBR DOMAIN-CONTAINING"/>
    <property type="match status" value="1"/>
</dbReference>
<keyword evidence="6" id="KW-0862">Zinc</keyword>
<evidence type="ECO:0000313" key="13">
    <source>
        <dbReference type="Proteomes" id="UP000789572"/>
    </source>
</evidence>
<feature type="domain" description="RING-type" evidence="10">
    <location>
        <begin position="164"/>
        <end position="213"/>
    </location>
</feature>
<keyword evidence="3" id="KW-0677">Repeat</keyword>
<organism evidence="12 13">
    <name type="scientific">Paraglomus occultum</name>
    <dbReference type="NCBI Taxonomy" id="144539"/>
    <lineage>
        <taxon>Eukaryota</taxon>
        <taxon>Fungi</taxon>
        <taxon>Fungi incertae sedis</taxon>
        <taxon>Mucoromycota</taxon>
        <taxon>Glomeromycotina</taxon>
        <taxon>Glomeromycetes</taxon>
        <taxon>Paraglomerales</taxon>
        <taxon>Paraglomeraceae</taxon>
        <taxon>Paraglomus</taxon>
    </lineage>
</organism>
<evidence type="ECO:0000256" key="8">
    <source>
        <dbReference type="SAM" id="MobiDB-lite"/>
    </source>
</evidence>
<keyword evidence="5" id="KW-0833">Ubl conjugation pathway</keyword>
<dbReference type="SUPFAM" id="SSF57850">
    <property type="entry name" value="RING/U-box"/>
    <property type="match status" value="2"/>
</dbReference>
<dbReference type="Proteomes" id="UP000789572">
    <property type="component" value="Unassembled WGS sequence"/>
</dbReference>
<keyword evidence="4 7" id="KW-0863">Zinc-finger</keyword>
<keyword evidence="2" id="KW-0479">Metal-binding</keyword>
<dbReference type="GO" id="GO:0008270">
    <property type="term" value="F:zinc ion binding"/>
    <property type="evidence" value="ECO:0007669"/>
    <property type="project" value="UniProtKB-KW"/>
</dbReference>
<comment type="caution">
    <text evidence="12">The sequence shown here is derived from an EMBL/GenBank/DDBJ whole genome shotgun (WGS) entry which is preliminary data.</text>
</comment>
<accession>A0A9N9AJF7</accession>
<dbReference type="Gene3D" id="3.30.40.10">
    <property type="entry name" value="Zinc/RING finger domain, C3HC4 (zinc finger)"/>
    <property type="match status" value="1"/>
</dbReference>
<keyword evidence="9" id="KW-0812">Transmembrane</keyword>
<dbReference type="InterPro" id="IPR001841">
    <property type="entry name" value="Znf_RING"/>
</dbReference>
<keyword evidence="1" id="KW-0808">Transferase</keyword>
<evidence type="ECO:0000256" key="3">
    <source>
        <dbReference type="ARBA" id="ARBA00022737"/>
    </source>
</evidence>